<reference evidence="10 11" key="2">
    <citation type="submission" date="2024-10" db="EMBL/GenBank/DDBJ databases">
        <authorList>
            <person name="Ryan C."/>
        </authorList>
    </citation>
    <scope>NUCLEOTIDE SEQUENCE [LARGE SCALE GENOMIC DNA]</scope>
</reference>
<evidence type="ECO:0000313" key="10">
    <source>
        <dbReference type="EMBL" id="CAL4944437.1"/>
    </source>
</evidence>
<evidence type="ECO:0000256" key="3">
    <source>
        <dbReference type="ARBA" id="ARBA00022729"/>
    </source>
</evidence>
<proteinExistence type="inferred from homology"/>
<feature type="domain" description="Peptidase C1A papain C-terminal" evidence="8">
    <location>
        <begin position="133"/>
        <end position="358"/>
    </location>
</feature>
<organism evidence="10 11">
    <name type="scientific">Urochloa decumbens</name>
    <dbReference type="NCBI Taxonomy" id="240449"/>
    <lineage>
        <taxon>Eukaryota</taxon>
        <taxon>Viridiplantae</taxon>
        <taxon>Streptophyta</taxon>
        <taxon>Embryophyta</taxon>
        <taxon>Tracheophyta</taxon>
        <taxon>Spermatophyta</taxon>
        <taxon>Magnoliopsida</taxon>
        <taxon>Liliopsida</taxon>
        <taxon>Poales</taxon>
        <taxon>Poaceae</taxon>
        <taxon>PACMAD clade</taxon>
        <taxon>Panicoideae</taxon>
        <taxon>Panicodae</taxon>
        <taxon>Paniceae</taxon>
        <taxon>Melinidinae</taxon>
        <taxon>Urochloa</taxon>
    </lineage>
</organism>
<feature type="signal peptide" evidence="7">
    <location>
        <begin position="1"/>
        <end position="18"/>
    </location>
</feature>
<dbReference type="InterPro" id="IPR039417">
    <property type="entry name" value="Peptidase_C1A_papain-like"/>
</dbReference>
<dbReference type="Gene3D" id="3.90.70.10">
    <property type="entry name" value="Cysteine proteinases"/>
    <property type="match status" value="1"/>
</dbReference>
<dbReference type="Pfam" id="PF00112">
    <property type="entry name" value="Peptidase_C1"/>
    <property type="match status" value="1"/>
</dbReference>
<dbReference type="InterPro" id="IPR025661">
    <property type="entry name" value="Pept_asp_AS"/>
</dbReference>
<keyword evidence="6" id="KW-1015">Disulfide bond</keyword>
<dbReference type="SUPFAM" id="SSF54001">
    <property type="entry name" value="Cysteine proteinases"/>
    <property type="match status" value="1"/>
</dbReference>
<dbReference type="AlphaFoldDB" id="A0ABC8YKV0"/>
<dbReference type="Proteomes" id="UP001497457">
    <property type="component" value="Chromosome 16b"/>
</dbReference>
<gene>
    <name evidence="10" type="ORF">URODEC1_LOCUS34809</name>
</gene>
<dbReference type="SMART" id="SM00645">
    <property type="entry name" value="Pept_C1"/>
    <property type="match status" value="1"/>
</dbReference>
<keyword evidence="4" id="KW-0378">Hydrolase</keyword>
<evidence type="ECO:0000256" key="7">
    <source>
        <dbReference type="SAM" id="SignalP"/>
    </source>
</evidence>
<evidence type="ECO:0000256" key="4">
    <source>
        <dbReference type="ARBA" id="ARBA00022801"/>
    </source>
</evidence>
<dbReference type="EMBL" id="OZ075126">
    <property type="protein sequence ID" value="CAL4944437.1"/>
    <property type="molecule type" value="Genomic_DNA"/>
</dbReference>
<dbReference type="InterPro" id="IPR025660">
    <property type="entry name" value="Pept_his_AS"/>
</dbReference>
<feature type="chain" id="PRO_5044871787" evidence="7">
    <location>
        <begin position="19"/>
        <end position="358"/>
    </location>
</feature>
<dbReference type="GO" id="GO:0006508">
    <property type="term" value="P:proteolysis"/>
    <property type="evidence" value="ECO:0007669"/>
    <property type="project" value="UniProtKB-KW"/>
</dbReference>
<dbReference type="InterPro" id="IPR013201">
    <property type="entry name" value="Prot_inhib_I29"/>
</dbReference>
<dbReference type="Pfam" id="PF08246">
    <property type="entry name" value="Inhibitor_I29"/>
    <property type="match status" value="1"/>
</dbReference>
<feature type="domain" description="Cathepsin propeptide inhibitor" evidence="9">
    <location>
        <begin position="44"/>
        <end position="101"/>
    </location>
</feature>
<keyword evidence="5" id="KW-0788">Thiol protease</keyword>
<dbReference type="PANTHER" id="PTHR12411">
    <property type="entry name" value="CYSTEINE PROTEASE FAMILY C1-RELATED"/>
    <property type="match status" value="1"/>
</dbReference>
<evidence type="ECO:0000256" key="1">
    <source>
        <dbReference type="ARBA" id="ARBA00008455"/>
    </source>
</evidence>
<dbReference type="PRINTS" id="PR00705">
    <property type="entry name" value="PAPAIN"/>
</dbReference>
<name>A0ABC8YKV0_9POAL</name>
<dbReference type="PROSITE" id="PS00640">
    <property type="entry name" value="THIOL_PROTEASE_ASN"/>
    <property type="match status" value="1"/>
</dbReference>
<keyword evidence="2" id="KW-0645">Protease</keyword>
<dbReference type="FunFam" id="3.90.70.10:FF:000067">
    <property type="entry name" value="Senescence-specific cysteine protease"/>
    <property type="match status" value="1"/>
</dbReference>
<evidence type="ECO:0000256" key="5">
    <source>
        <dbReference type="ARBA" id="ARBA00022807"/>
    </source>
</evidence>
<keyword evidence="11" id="KW-1185">Reference proteome</keyword>
<dbReference type="InterPro" id="IPR013128">
    <property type="entry name" value="Peptidase_C1A"/>
</dbReference>
<dbReference type="SMART" id="SM00848">
    <property type="entry name" value="Inhibitor_I29"/>
    <property type="match status" value="1"/>
</dbReference>
<comment type="similarity">
    <text evidence="1">Belongs to the peptidase C1 family.</text>
</comment>
<keyword evidence="3 7" id="KW-0732">Signal</keyword>
<dbReference type="InterPro" id="IPR000668">
    <property type="entry name" value="Peptidase_C1A_C"/>
</dbReference>
<protein>
    <submittedName>
        <fullName evidence="10">Uncharacterized protein</fullName>
    </submittedName>
</protein>
<dbReference type="PROSITE" id="PS00639">
    <property type="entry name" value="THIOL_PROTEASE_HIS"/>
    <property type="match status" value="1"/>
</dbReference>
<accession>A0ABC8YKV0</accession>
<evidence type="ECO:0000313" key="11">
    <source>
        <dbReference type="Proteomes" id="UP001497457"/>
    </source>
</evidence>
<evidence type="ECO:0000259" key="8">
    <source>
        <dbReference type="SMART" id="SM00645"/>
    </source>
</evidence>
<evidence type="ECO:0000256" key="2">
    <source>
        <dbReference type="ARBA" id="ARBA00022670"/>
    </source>
</evidence>
<dbReference type="InterPro" id="IPR038765">
    <property type="entry name" value="Papain-like_cys_pep_sf"/>
</dbReference>
<evidence type="ECO:0000256" key="6">
    <source>
        <dbReference type="ARBA" id="ARBA00023157"/>
    </source>
</evidence>
<sequence length="358" mass="37784">MAMSRFILAVLVASTVCAAPGVLAARELAAGGGDDAVAAMALRHEAWMAEHGRVYKDEAEKARRLEIFRANARLIDSLNAAGEHGHRLATNRFADLTDEEFRAARTGYRRPAAPAAGSHGGRFRYENFSLADAPQSVDWRAMGAVTGVKDQGECALIIRMVIAGCCWAFSAVAAVEGLNKIRTGRLVSLSEQELVDCDVYGEDQGCEGGLMDDAFQFIARRGGLASESGYPYNGDDGSCRSSAAAARAASIRGYEDVPPNNEAALAAAVAHQPVSVAINGADPAFKFYGGGVLDGKCSTDLDHAITAVGYGTASDGTRYWVMKNSWGASWGEGGYVRIRRGERGAGVCGLAKMASYPV</sequence>
<dbReference type="CDD" id="cd02248">
    <property type="entry name" value="Peptidase_C1A"/>
    <property type="match status" value="1"/>
</dbReference>
<dbReference type="GO" id="GO:0008234">
    <property type="term" value="F:cysteine-type peptidase activity"/>
    <property type="evidence" value="ECO:0007669"/>
    <property type="project" value="UniProtKB-KW"/>
</dbReference>
<evidence type="ECO:0000259" key="9">
    <source>
        <dbReference type="SMART" id="SM00848"/>
    </source>
</evidence>
<reference evidence="11" key="1">
    <citation type="submission" date="2024-06" db="EMBL/GenBank/DDBJ databases">
        <authorList>
            <person name="Ryan C."/>
        </authorList>
    </citation>
    <scope>NUCLEOTIDE SEQUENCE [LARGE SCALE GENOMIC DNA]</scope>
</reference>